<evidence type="ECO:0000256" key="1">
    <source>
        <dbReference type="ARBA" id="ARBA00004141"/>
    </source>
</evidence>
<dbReference type="EMBL" id="JADWDJ010000004">
    <property type="protein sequence ID" value="KAG5282098.1"/>
    <property type="molecule type" value="Genomic_DNA"/>
</dbReference>
<feature type="transmembrane region" description="Helical" evidence="9">
    <location>
        <begin position="91"/>
        <end position="112"/>
    </location>
</feature>
<dbReference type="PANTHER" id="PTHR22776">
    <property type="entry name" value="MARVEL-CONTAINING POTENTIAL LIPID RAFT-ASSOCIATED PROTEIN"/>
    <property type="match status" value="1"/>
</dbReference>
<feature type="transmembrane region" description="Helical" evidence="9">
    <location>
        <begin position="118"/>
        <end position="138"/>
    </location>
</feature>
<evidence type="ECO:0000313" key="12">
    <source>
        <dbReference type="Proteomes" id="UP000823561"/>
    </source>
</evidence>
<evidence type="ECO:0000256" key="7">
    <source>
        <dbReference type="PROSITE-ProRule" id="PRU00581"/>
    </source>
</evidence>
<keyword evidence="12" id="KW-1185">Reference proteome</keyword>
<dbReference type="PROSITE" id="PS51225">
    <property type="entry name" value="MARVEL"/>
    <property type="match status" value="1"/>
</dbReference>
<keyword evidence="3 9" id="KW-1133">Transmembrane helix</keyword>
<comment type="subcellular location">
    <subcellularLocation>
        <location evidence="1">Membrane</location>
        <topology evidence="1">Multi-pass membrane protein</topology>
    </subcellularLocation>
</comment>
<organism evidence="11 12">
    <name type="scientific">Alosa alosa</name>
    <name type="common">allis shad</name>
    <dbReference type="NCBI Taxonomy" id="278164"/>
    <lineage>
        <taxon>Eukaryota</taxon>
        <taxon>Metazoa</taxon>
        <taxon>Chordata</taxon>
        <taxon>Craniata</taxon>
        <taxon>Vertebrata</taxon>
        <taxon>Euteleostomi</taxon>
        <taxon>Actinopterygii</taxon>
        <taxon>Neopterygii</taxon>
        <taxon>Teleostei</taxon>
        <taxon>Clupei</taxon>
        <taxon>Clupeiformes</taxon>
        <taxon>Clupeoidei</taxon>
        <taxon>Clupeidae</taxon>
        <taxon>Alosa</taxon>
    </lineage>
</organism>
<reference evidence="11" key="1">
    <citation type="submission" date="2020-10" db="EMBL/GenBank/DDBJ databases">
        <title>Chromosome-scale genome assembly of the Allis shad, Alosa alosa.</title>
        <authorList>
            <person name="Margot Z."/>
            <person name="Christophe K."/>
            <person name="Cabau C."/>
            <person name="Louis A."/>
            <person name="Berthelot C."/>
            <person name="Parey E."/>
            <person name="Roest Crollius H."/>
            <person name="Montfort J."/>
            <person name="Robinson-Rechavi M."/>
            <person name="Bucao C."/>
            <person name="Bouchez O."/>
            <person name="Gislard M."/>
            <person name="Lluch J."/>
            <person name="Milhes M."/>
            <person name="Lampietro C."/>
            <person name="Lopez Roques C."/>
            <person name="Donnadieu C."/>
            <person name="Braasch I."/>
            <person name="Desvignes T."/>
            <person name="Postlethwait J."/>
            <person name="Bobe J."/>
            <person name="Guiguen Y."/>
        </authorList>
    </citation>
    <scope>NUCLEOTIDE SEQUENCE</scope>
    <source>
        <strain evidence="11">M-15738</strain>
        <tissue evidence="11">Blood</tissue>
    </source>
</reference>
<dbReference type="AlphaFoldDB" id="A0AAV6H434"/>
<evidence type="ECO:0000256" key="3">
    <source>
        <dbReference type="ARBA" id="ARBA00022989"/>
    </source>
</evidence>
<evidence type="ECO:0000259" key="10">
    <source>
        <dbReference type="PROSITE" id="PS51225"/>
    </source>
</evidence>
<feature type="region of interest" description="Disordered" evidence="8">
    <location>
        <begin position="143"/>
        <end position="162"/>
    </location>
</feature>
<protein>
    <recommendedName>
        <fullName evidence="6">Proteolipid protein 2</fullName>
    </recommendedName>
</protein>
<feature type="transmembrane region" description="Helical" evidence="9">
    <location>
        <begin position="49"/>
        <end position="70"/>
    </location>
</feature>
<evidence type="ECO:0000256" key="5">
    <source>
        <dbReference type="ARBA" id="ARBA00037152"/>
    </source>
</evidence>
<dbReference type="InterPro" id="IPR050578">
    <property type="entry name" value="MARVEL-CKLF_proteins"/>
</dbReference>
<dbReference type="Proteomes" id="UP000823561">
    <property type="component" value="Chromosome 4"/>
</dbReference>
<dbReference type="GO" id="GO:0016020">
    <property type="term" value="C:membrane"/>
    <property type="evidence" value="ECO:0007669"/>
    <property type="project" value="UniProtKB-SubCell"/>
</dbReference>
<gene>
    <name evidence="11" type="ORF">AALO_G00052190</name>
</gene>
<evidence type="ECO:0000256" key="2">
    <source>
        <dbReference type="ARBA" id="ARBA00022692"/>
    </source>
</evidence>
<dbReference type="PANTHER" id="PTHR22776:SF4">
    <property type="entry name" value="PROTEOLIPID PROTEIN 2"/>
    <property type="match status" value="1"/>
</dbReference>
<evidence type="ECO:0000256" key="4">
    <source>
        <dbReference type="ARBA" id="ARBA00023136"/>
    </source>
</evidence>
<comment type="function">
    <text evidence="5">May play a role in cell differentiation in the intestinal epithelium.</text>
</comment>
<sequence length="162" mass="17688">MAELAGTQSVDVTINYLKTRKGMTMAGEIALCLFSIIGKTVPVNLGCYIIVPIAEMVLGIFMLIVFTMGLEKTSFEVHWLFCDLLRVVTGSVLLLITSIRCFIILIASSVMMLLMGEVFALCAGCLFGYDAFLVYSTIKNKNTSTTGQDPSDQYPSGQDEQS</sequence>
<accession>A0AAV6H434</accession>
<comment type="caution">
    <text evidence="11">The sequence shown here is derived from an EMBL/GenBank/DDBJ whole genome shotgun (WGS) entry which is preliminary data.</text>
</comment>
<dbReference type="InterPro" id="IPR008253">
    <property type="entry name" value="Marvel"/>
</dbReference>
<feature type="domain" description="MARVEL" evidence="10">
    <location>
        <begin position="16"/>
        <end position="139"/>
    </location>
</feature>
<evidence type="ECO:0000256" key="8">
    <source>
        <dbReference type="SAM" id="MobiDB-lite"/>
    </source>
</evidence>
<proteinExistence type="predicted"/>
<keyword evidence="2 7" id="KW-0812">Transmembrane</keyword>
<evidence type="ECO:0000313" key="11">
    <source>
        <dbReference type="EMBL" id="KAG5282098.1"/>
    </source>
</evidence>
<keyword evidence="4 7" id="KW-0472">Membrane</keyword>
<evidence type="ECO:0000256" key="9">
    <source>
        <dbReference type="SAM" id="Phobius"/>
    </source>
</evidence>
<name>A0AAV6H434_9TELE</name>
<evidence type="ECO:0000256" key="6">
    <source>
        <dbReference type="ARBA" id="ARBA00039459"/>
    </source>
</evidence>